<evidence type="ECO:0000256" key="4">
    <source>
        <dbReference type="ARBA" id="ARBA00022763"/>
    </source>
</evidence>
<feature type="domain" description="Methylated-DNA-[protein]-cysteine S-methyltransferase DNA binding" evidence="7">
    <location>
        <begin position="71"/>
        <end position="153"/>
    </location>
</feature>
<dbReference type="Gene3D" id="1.10.10.10">
    <property type="entry name" value="Winged helix-like DNA-binding domain superfamily/Winged helix DNA-binding domain"/>
    <property type="match status" value="1"/>
</dbReference>
<dbReference type="SUPFAM" id="SSF53155">
    <property type="entry name" value="Methylated DNA-protein cysteine methyltransferase domain"/>
    <property type="match status" value="1"/>
</dbReference>
<keyword evidence="3 8" id="KW-0808">Transferase</keyword>
<evidence type="ECO:0000256" key="2">
    <source>
        <dbReference type="ARBA" id="ARBA00022603"/>
    </source>
</evidence>
<dbReference type="PANTHER" id="PTHR10815">
    <property type="entry name" value="METHYLATED-DNA--PROTEIN-CYSTEINE METHYLTRANSFERASE"/>
    <property type="match status" value="1"/>
</dbReference>
<keyword evidence="4" id="KW-0227">DNA damage</keyword>
<protein>
    <submittedName>
        <fullName evidence="8">Methylated-DNA-[protein]-cysteine S-methyltransferase</fullName>
    </submittedName>
</protein>
<keyword evidence="9" id="KW-1185">Reference proteome</keyword>
<dbReference type="RefSeq" id="WP_133628066.1">
    <property type="nucleotide sequence ID" value="NZ_SOAZ01000010.1"/>
</dbReference>
<dbReference type="PANTHER" id="PTHR10815:SF13">
    <property type="entry name" value="METHYLATED-DNA--PROTEIN-CYSTEINE METHYLTRANSFERASE"/>
    <property type="match status" value="1"/>
</dbReference>
<dbReference type="GO" id="GO:0032259">
    <property type="term" value="P:methylation"/>
    <property type="evidence" value="ECO:0007669"/>
    <property type="project" value="UniProtKB-KW"/>
</dbReference>
<keyword evidence="5" id="KW-0234">DNA repair</keyword>
<dbReference type="InterPro" id="IPR036631">
    <property type="entry name" value="MGMT_N_sf"/>
</dbReference>
<keyword evidence="2 8" id="KW-0489">Methyltransferase</keyword>
<comment type="catalytic activity">
    <reaction evidence="6">
        <text>a 6-O-methyl-2'-deoxyguanosine in DNA + L-cysteinyl-[protein] = S-methyl-L-cysteinyl-[protein] + a 2'-deoxyguanosine in DNA</text>
        <dbReference type="Rhea" id="RHEA:24000"/>
        <dbReference type="Rhea" id="RHEA-COMP:10131"/>
        <dbReference type="Rhea" id="RHEA-COMP:10132"/>
        <dbReference type="Rhea" id="RHEA-COMP:11367"/>
        <dbReference type="Rhea" id="RHEA-COMP:11368"/>
        <dbReference type="ChEBI" id="CHEBI:29950"/>
        <dbReference type="ChEBI" id="CHEBI:82612"/>
        <dbReference type="ChEBI" id="CHEBI:85445"/>
        <dbReference type="ChEBI" id="CHEBI:85448"/>
        <dbReference type="EC" id="2.1.1.63"/>
    </reaction>
</comment>
<dbReference type="EMBL" id="SOAZ01000010">
    <property type="protein sequence ID" value="TDT60886.1"/>
    <property type="molecule type" value="Genomic_DNA"/>
</dbReference>
<evidence type="ECO:0000256" key="3">
    <source>
        <dbReference type="ARBA" id="ARBA00022679"/>
    </source>
</evidence>
<dbReference type="Proteomes" id="UP000295325">
    <property type="component" value="Unassembled WGS sequence"/>
</dbReference>
<dbReference type="GO" id="GO:0003908">
    <property type="term" value="F:methylated-DNA-[protein]-cysteine S-methyltransferase activity"/>
    <property type="evidence" value="ECO:0007669"/>
    <property type="project" value="UniProtKB-EC"/>
</dbReference>
<sequence>MQRFYLVYKSPLGDIKIIYDDYGIVRVILPFEDLEIPDAIYMENDSVKAYFDEYFAGGNPQTPSLNINVTKFQRKVFDALLNTKRGTTITYGALAKVIGCSSPRAVGQALKHNPVPVIVPCHRVVGKGWSGGFAGEISGVKMEFKQFLLDLEK</sequence>
<dbReference type="InterPro" id="IPR001497">
    <property type="entry name" value="MethylDNA_cys_MeTrfase_AS"/>
</dbReference>
<dbReference type="SUPFAM" id="SSF46767">
    <property type="entry name" value="Methylated DNA-protein cysteine methyltransferase, C-terminal domain"/>
    <property type="match status" value="1"/>
</dbReference>
<dbReference type="PROSITE" id="PS00374">
    <property type="entry name" value="MGMT"/>
    <property type="match status" value="1"/>
</dbReference>
<dbReference type="AlphaFoldDB" id="A0A4R7KQC8"/>
<evidence type="ECO:0000259" key="7">
    <source>
        <dbReference type="Pfam" id="PF01035"/>
    </source>
</evidence>
<dbReference type="GO" id="GO:0006281">
    <property type="term" value="P:DNA repair"/>
    <property type="evidence" value="ECO:0007669"/>
    <property type="project" value="UniProtKB-KW"/>
</dbReference>
<dbReference type="CDD" id="cd06445">
    <property type="entry name" value="ATase"/>
    <property type="match status" value="1"/>
</dbReference>
<organism evidence="8 9">
    <name type="scientific">Fonticella tunisiensis</name>
    <dbReference type="NCBI Taxonomy" id="1096341"/>
    <lineage>
        <taxon>Bacteria</taxon>
        <taxon>Bacillati</taxon>
        <taxon>Bacillota</taxon>
        <taxon>Clostridia</taxon>
        <taxon>Eubacteriales</taxon>
        <taxon>Clostridiaceae</taxon>
        <taxon>Fonticella</taxon>
    </lineage>
</organism>
<dbReference type="NCBIfam" id="TIGR00589">
    <property type="entry name" value="ogt"/>
    <property type="match status" value="1"/>
</dbReference>
<proteinExistence type="predicted"/>
<comment type="caution">
    <text evidence="8">The sequence shown here is derived from an EMBL/GenBank/DDBJ whole genome shotgun (WGS) entry which is preliminary data.</text>
</comment>
<comment type="catalytic activity">
    <reaction evidence="1">
        <text>a 4-O-methyl-thymidine in DNA + L-cysteinyl-[protein] = a thymidine in DNA + S-methyl-L-cysteinyl-[protein]</text>
        <dbReference type="Rhea" id="RHEA:53428"/>
        <dbReference type="Rhea" id="RHEA-COMP:10131"/>
        <dbReference type="Rhea" id="RHEA-COMP:10132"/>
        <dbReference type="Rhea" id="RHEA-COMP:13555"/>
        <dbReference type="Rhea" id="RHEA-COMP:13556"/>
        <dbReference type="ChEBI" id="CHEBI:29950"/>
        <dbReference type="ChEBI" id="CHEBI:82612"/>
        <dbReference type="ChEBI" id="CHEBI:137386"/>
        <dbReference type="ChEBI" id="CHEBI:137387"/>
        <dbReference type="EC" id="2.1.1.63"/>
    </reaction>
</comment>
<accession>A0A4R7KQC8</accession>
<evidence type="ECO:0000256" key="5">
    <source>
        <dbReference type="ARBA" id="ARBA00023204"/>
    </source>
</evidence>
<dbReference type="OrthoDB" id="9802228at2"/>
<dbReference type="Pfam" id="PF01035">
    <property type="entry name" value="DNA_binding_1"/>
    <property type="match status" value="1"/>
</dbReference>
<dbReference type="InterPro" id="IPR036217">
    <property type="entry name" value="MethylDNA_cys_MeTrfase_DNAb"/>
</dbReference>
<dbReference type="InterPro" id="IPR036388">
    <property type="entry name" value="WH-like_DNA-bd_sf"/>
</dbReference>
<evidence type="ECO:0000313" key="8">
    <source>
        <dbReference type="EMBL" id="TDT60886.1"/>
    </source>
</evidence>
<reference evidence="8 9" key="1">
    <citation type="submission" date="2019-03" db="EMBL/GenBank/DDBJ databases">
        <title>Genomic Encyclopedia of Type Strains, Phase IV (KMG-IV): sequencing the most valuable type-strain genomes for metagenomic binning, comparative biology and taxonomic classification.</title>
        <authorList>
            <person name="Goeker M."/>
        </authorList>
    </citation>
    <scope>NUCLEOTIDE SEQUENCE [LARGE SCALE GENOMIC DNA]</scope>
    <source>
        <strain evidence="8 9">DSM 24455</strain>
    </source>
</reference>
<evidence type="ECO:0000256" key="1">
    <source>
        <dbReference type="ARBA" id="ARBA00001286"/>
    </source>
</evidence>
<evidence type="ECO:0000313" key="9">
    <source>
        <dbReference type="Proteomes" id="UP000295325"/>
    </source>
</evidence>
<evidence type="ECO:0000256" key="6">
    <source>
        <dbReference type="ARBA" id="ARBA00049348"/>
    </source>
</evidence>
<gene>
    <name evidence="8" type="ORF">EDD71_1103</name>
</gene>
<name>A0A4R7KQC8_9CLOT</name>
<dbReference type="InterPro" id="IPR014048">
    <property type="entry name" value="MethylDNA_cys_MeTrfase_DNA-bd"/>
</dbReference>